<keyword evidence="1" id="KW-0648">Protein biosynthesis</keyword>
<organism evidence="3 4">
    <name type="scientific">Olea europaea subsp. europaea</name>
    <dbReference type="NCBI Taxonomy" id="158383"/>
    <lineage>
        <taxon>Eukaryota</taxon>
        <taxon>Viridiplantae</taxon>
        <taxon>Streptophyta</taxon>
        <taxon>Embryophyta</taxon>
        <taxon>Tracheophyta</taxon>
        <taxon>Spermatophyta</taxon>
        <taxon>Magnoliopsida</taxon>
        <taxon>eudicotyledons</taxon>
        <taxon>Gunneridae</taxon>
        <taxon>Pentapetalae</taxon>
        <taxon>asterids</taxon>
        <taxon>lamiids</taxon>
        <taxon>Lamiales</taxon>
        <taxon>Oleaceae</taxon>
        <taxon>Oleeae</taxon>
        <taxon>Olea</taxon>
    </lineage>
</organism>
<reference evidence="3 4" key="1">
    <citation type="submission" date="2019-12" db="EMBL/GenBank/DDBJ databases">
        <authorList>
            <person name="Alioto T."/>
            <person name="Alioto T."/>
            <person name="Gomez Garrido J."/>
        </authorList>
    </citation>
    <scope>NUCLEOTIDE SEQUENCE [LARGE SCALE GENOMIC DNA]</scope>
</reference>
<dbReference type="EMBL" id="CACTIH010009059">
    <property type="protein sequence ID" value="CAA3021723.1"/>
    <property type="molecule type" value="Genomic_DNA"/>
</dbReference>
<evidence type="ECO:0000313" key="3">
    <source>
        <dbReference type="EMBL" id="CAA3021723.1"/>
    </source>
</evidence>
<keyword evidence="4" id="KW-1185">Reference proteome</keyword>
<dbReference type="GO" id="GO:0004816">
    <property type="term" value="F:asparagine-tRNA ligase activity"/>
    <property type="evidence" value="ECO:0007669"/>
    <property type="project" value="TreeGrafter"/>
</dbReference>
<evidence type="ECO:0000313" key="4">
    <source>
        <dbReference type="Proteomes" id="UP000594638"/>
    </source>
</evidence>
<gene>
    <name evidence="3" type="ORF">OLEA9_A043909</name>
</gene>
<protein>
    <submittedName>
        <fullName evidence="3">Uncharacterized protein</fullName>
    </submittedName>
</protein>
<dbReference type="Proteomes" id="UP000594638">
    <property type="component" value="Unassembled WGS sequence"/>
</dbReference>
<accession>A0A8S0UUL6</accession>
<comment type="caution">
    <text evidence="3">The sequence shown here is derived from an EMBL/GenBank/DDBJ whole genome shotgun (WGS) entry which is preliminary data.</text>
</comment>
<dbReference type="GO" id="GO:0005739">
    <property type="term" value="C:mitochondrion"/>
    <property type="evidence" value="ECO:0007669"/>
    <property type="project" value="TreeGrafter"/>
</dbReference>
<dbReference type="PANTHER" id="PTHR22594:SF54">
    <property type="entry name" value="ASPARAGINE--TRNA LIGASE, CYTOPLASMIC 1-RELATED"/>
    <property type="match status" value="1"/>
</dbReference>
<keyword evidence="2" id="KW-0436">Ligase</keyword>
<dbReference type="PANTHER" id="PTHR22594">
    <property type="entry name" value="ASPARTYL/LYSYL-TRNA SYNTHETASE"/>
    <property type="match status" value="1"/>
</dbReference>
<keyword evidence="2" id="KW-0030">Aminoacyl-tRNA synthetase</keyword>
<dbReference type="AlphaFoldDB" id="A0A8S0UUL6"/>
<dbReference type="Gramene" id="OE9A043909T1">
    <property type="protein sequence ID" value="OE9A043909C1"/>
    <property type="gene ID" value="OE9A043909"/>
</dbReference>
<dbReference type="GO" id="GO:0005524">
    <property type="term" value="F:ATP binding"/>
    <property type="evidence" value="ECO:0007669"/>
    <property type="project" value="UniProtKB-KW"/>
</dbReference>
<proteinExistence type="predicted"/>
<dbReference type="GO" id="GO:0006421">
    <property type="term" value="P:asparaginyl-tRNA aminoacylation"/>
    <property type="evidence" value="ECO:0007669"/>
    <property type="project" value="TreeGrafter"/>
</dbReference>
<evidence type="ECO:0000256" key="2">
    <source>
        <dbReference type="ARBA" id="ARBA00023146"/>
    </source>
</evidence>
<sequence length="145" mass="15869">MSLDSATSSPLDRLSLKDTVQEAQFSQRVLIHSILSWADGGLVIVDAGVHKLSDLVPIGTCVHVQGELKVSPEGAKQKIELRVKNVISIGPVDARKYPLPKTKLTLEFLRDVVHLHPRTNTADENSQNPAWEAIGYHVEAVENSS</sequence>
<evidence type="ECO:0000256" key="1">
    <source>
        <dbReference type="ARBA" id="ARBA00022917"/>
    </source>
</evidence>
<name>A0A8S0UUL6_OLEEU</name>
<dbReference type="OrthoDB" id="1726535at2759"/>